<dbReference type="RefSeq" id="WP_269316175.1">
    <property type="nucleotide sequence ID" value="NZ_CP098251.1"/>
</dbReference>
<keyword evidence="1" id="KW-0472">Membrane</keyword>
<dbReference type="PROSITE" id="PS51257">
    <property type="entry name" value="PROKAR_LIPOPROTEIN"/>
    <property type="match status" value="1"/>
</dbReference>
<dbReference type="AlphaFoldDB" id="A0A9E9LCU1"/>
<protein>
    <submittedName>
        <fullName evidence="2">Uncharacterized protein</fullName>
    </submittedName>
</protein>
<feature type="transmembrane region" description="Helical" evidence="1">
    <location>
        <begin position="330"/>
        <end position="351"/>
    </location>
</feature>
<feature type="transmembrane region" description="Helical" evidence="1">
    <location>
        <begin position="147"/>
        <end position="165"/>
    </location>
</feature>
<feature type="transmembrane region" description="Helical" evidence="1">
    <location>
        <begin position="48"/>
        <end position="66"/>
    </location>
</feature>
<evidence type="ECO:0000256" key="1">
    <source>
        <dbReference type="SAM" id="Phobius"/>
    </source>
</evidence>
<feature type="transmembrane region" description="Helical" evidence="1">
    <location>
        <begin position="225"/>
        <end position="245"/>
    </location>
</feature>
<name>A0A9E9LCU1_9BURK</name>
<dbReference type="Proteomes" id="UP001164819">
    <property type="component" value="Chromosome"/>
</dbReference>
<reference evidence="2" key="1">
    <citation type="journal article" date="2022" name="Front. Microbiol.">
        <title>New perspectives on an old grouping: The genomic and phenotypic variability of Oxalobacter formigenes and the implications for calcium oxalate stone prevention.</title>
        <authorList>
            <person name="Chmiel J.A."/>
            <person name="Carr C."/>
            <person name="Stuivenberg G.A."/>
            <person name="Venema R."/>
            <person name="Chanyi R.M."/>
            <person name="Al K.F."/>
            <person name="Giguere D."/>
            <person name="Say H."/>
            <person name="Akouris P.P."/>
            <person name="Dominguez Romero S.A."/>
            <person name="Kwong A."/>
            <person name="Tai V."/>
            <person name="Koval S.F."/>
            <person name="Razvi H."/>
            <person name="Bjazevic J."/>
            <person name="Burton J.P."/>
        </authorList>
    </citation>
    <scope>NUCLEOTIDE SEQUENCE</scope>
    <source>
        <strain evidence="2">OxK</strain>
    </source>
</reference>
<feature type="transmembrane region" description="Helical" evidence="1">
    <location>
        <begin position="6"/>
        <end position="27"/>
    </location>
</feature>
<sequence length="437" mass="50227">MALFKFSWLTVCIAVFASVSALVSCFFMPSESMIHFVRENGPVENLTLVFYVVAIAFILYSGRSFLTVRTRVAVTVLLAYMFMREASLHKSVSTMSILKSKFWLGSQIPWTDKLLAIAILAPVLWALFYFVEKYIRQWWSDLRRKDGYAVGVFVFLAVLVISKIFDRSLNMMHEMWGWHFDSWVEAMVTGQEEYLECILPLLVLVSFYQYREVYGTLWKQADSPFVSVWLALLASFSALICQVVLPTGDMSLFVQENGTVETLTLVAYVVAIIVVVCFGRRVVLPTRCAILMVLAYMFMGEMDLHKRISSESILKIRFWLGSQIPVADKLLAVLVLFPLAWSIAYLILRHARIFIGELVRKRAWSVSVLTFFVVLAVSKSIDRMVSVLTDFSCMYFPDWVLVLRTSQEEFLEFLLPVLVLVAFLQYRQQTGGFFRHL</sequence>
<feature type="transmembrane region" description="Helical" evidence="1">
    <location>
        <begin position="363"/>
        <end position="381"/>
    </location>
</feature>
<keyword evidence="1" id="KW-0812">Transmembrane</keyword>
<keyword evidence="1" id="KW-1133">Transmembrane helix</keyword>
<evidence type="ECO:0000313" key="2">
    <source>
        <dbReference type="EMBL" id="WAV91760.1"/>
    </source>
</evidence>
<proteinExistence type="predicted"/>
<feature type="transmembrane region" description="Helical" evidence="1">
    <location>
        <begin position="265"/>
        <end position="283"/>
    </location>
</feature>
<gene>
    <name evidence="2" type="ORF">NB646_03175</name>
</gene>
<dbReference type="EMBL" id="CP098251">
    <property type="protein sequence ID" value="WAV91760.1"/>
    <property type="molecule type" value="Genomic_DNA"/>
</dbReference>
<feature type="transmembrane region" description="Helical" evidence="1">
    <location>
        <begin position="114"/>
        <end position="131"/>
    </location>
</feature>
<organism evidence="2">
    <name type="scientific">Oxalobacter aliiformigenes</name>
    <dbReference type="NCBI Taxonomy" id="2946593"/>
    <lineage>
        <taxon>Bacteria</taxon>
        <taxon>Pseudomonadati</taxon>
        <taxon>Pseudomonadota</taxon>
        <taxon>Betaproteobacteria</taxon>
        <taxon>Burkholderiales</taxon>
        <taxon>Oxalobacteraceae</taxon>
        <taxon>Oxalobacter</taxon>
    </lineage>
</organism>
<accession>A0A9E9LCU1</accession>